<dbReference type="InterPro" id="IPR004087">
    <property type="entry name" value="KH_dom"/>
</dbReference>
<dbReference type="InterPro" id="IPR036456">
    <property type="entry name" value="PNPase_PH_RNA-bd_sf"/>
</dbReference>
<dbReference type="CDD" id="cd04472">
    <property type="entry name" value="S1_PNPase"/>
    <property type="match status" value="1"/>
</dbReference>
<dbReference type="FunFam" id="3.30.230.70:FF:000001">
    <property type="entry name" value="Polyribonucleotide nucleotidyltransferase"/>
    <property type="match status" value="1"/>
</dbReference>
<keyword evidence="5 8" id="KW-0479">Metal-binding</keyword>
<keyword evidence="11" id="KW-1185">Reference proteome</keyword>
<protein>
    <recommendedName>
        <fullName evidence="8">Polyribonucleotide nucleotidyltransferase</fullName>
        <ecNumber evidence="8">2.7.7.8</ecNumber>
    </recommendedName>
    <alternativeName>
        <fullName evidence="8">Polynucleotide phosphorylase</fullName>
        <shortName evidence="8">PNPase</shortName>
    </alternativeName>
</protein>
<evidence type="ECO:0000256" key="3">
    <source>
        <dbReference type="ARBA" id="ARBA00022679"/>
    </source>
</evidence>
<dbReference type="SUPFAM" id="SSF54211">
    <property type="entry name" value="Ribosomal protein S5 domain 2-like"/>
    <property type="match status" value="2"/>
</dbReference>
<sequence length="733" mass="79495">MLPGGEAAFVGEESKFVSDQSPFPQPVSVEREIGGRTFKLTTGEIAKQASGAVLVQFGDTVLFVAAQHGPPRPGIDFFPLQVDYRERLAAAGKFAGGFLKREGRPTTREILTARVTDRPLRPLFPKGYKDEIQVQANVLSSDGENDPSPLCATGASTALMIAEEVPFGGPISSVRVGRVDGELVLFPTHEEMMGSDLDLTVAGSKESVLMIEGFANQLPEAEMAEAIMFAHESCVELCELQFDLMKAVGIEPTKFEGPPENPFTSTLQEKAYDKVKEAKTSGNKQERADKVSEIKDGLVSELFPEDAEETSDGNTKAQFKEAFYKLEAKVVRDLLLEGKRLDGRSPDDLRAVDSRVSLLPRVHGSALFTRGETQSMMTVTLGTSRDQQRVDGLFGESAERFMLHYYFPSYSVGEVRPIRGPGRREIGHGVLAERSVFPVIPKAEKFPYTIRCISDITESNGSSSMASVCAATLGLMDAGVPILQPVAGISIGIVKESNDKYTLLTDIMGDEDHFGDMDFKVAGTQKGITGIQLDLKIDGISEQIIKDTLVQARKARIELLRVMLSAIRRPRGEISSFAPRLLQIKIDPEKIGLLIGPGGKTIRAIQEESGATLDVEDDGTVTIAANNGEAAEAALARVEALTEEIKVGRIYEGTVSSIKDFGAFVEIAPGKDGLCHISELSDGFVKNVTDICKVGDKLRVKVIAVDEQNRVKLSRKAVMEEESDGDGGDDEEE</sequence>
<dbReference type="InterPro" id="IPR003029">
    <property type="entry name" value="S1_domain"/>
</dbReference>
<dbReference type="InterPro" id="IPR001247">
    <property type="entry name" value="ExoRNase_PH_dom1"/>
</dbReference>
<evidence type="ECO:0000313" key="10">
    <source>
        <dbReference type="EMBL" id="QDT35864.1"/>
    </source>
</evidence>
<evidence type="ECO:0000256" key="2">
    <source>
        <dbReference type="ARBA" id="ARBA00022490"/>
    </source>
</evidence>
<keyword evidence="3 8" id="KW-0808">Transferase</keyword>
<evidence type="ECO:0000259" key="9">
    <source>
        <dbReference type="PROSITE" id="PS50126"/>
    </source>
</evidence>
<dbReference type="Pfam" id="PF00013">
    <property type="entry name" value="KH_1"/>
    <property type="match status" value="1"/>
</dbReference>
<evidence type="ECO:0000256" key="1">
    <source>
        <dbReference type="ARBA" id="ARBA00007404"/>
    </source>
</evidence>
<name>A0A517QW82_9PLAN</name>
<comment type="function">
    <text evidence="8">Involved in mRNA degradation. Catalyzes the phosphorolysis of single-stranded polyribonucleotides processively in the 3'- to 5'-direction.</text>
</comment>
<dbReference type="InterPro" id="IPR027408">
    <property type="entry name" value="PNPase/RNase_PH_dom_sf"/>
</dbReference>
<dbReference type="NCBIfam" id="NF008805">
    <property type="entry name" value="PRK11824.1"/>
    <property type="match status" value="1"/>
</dbReference>
<dbReference type="GO" id="GO:0004654">
    <property type="term" value="F:polyribonucleotide nucleotidyltransferase activity"/>
    <property type="evidence" value="ECO:0007669"/>
    <property type="project" value="UniProtKB-UniRule"/>
</dbReference>
<keyword evidence="2 8" id="KW-0963">Cytoplasm</keyword>
<dbReference type="InterPro" id="IPR004088">
    <property type="entry name" value="KH_dom_type_1"/>
</dbReference>
<evidence type="ECO:0000256" key="7">
    <source>
        <dbReference type="ARBA" id="ARBA00022884"/>
    </source>
</evidence>
<dbReference type="GO" id="GO:0006402">
    <property type="term" value="P:mRNA catabolic process"/>
    <property type="evidence" value="ECO:0007669"/>
    <property type="project" value="UniProtKB-UniRule"/>
</dbReference>
<comment type="subcellular location">
    <subcellularLocation>
        <location evidence="8">Cytoplasm</location>
    </subcellularLocation>
</comment>
<comment type="cofactor">
    <cofactor evidence="8">
        <name>Mg(2+)</name>
        <dbReference type="ChEBI" id="CHEBI:18420"/>
    </cofactor>
</comment>
<dbReference type="PANTHER" id="PTHR11252">
    <property type="entry name" value="POLYRIBONUCLEOTIDE NUCLEOTIDYLTRANSFERASE"/>
    <property type="match status" value="1"/>
</dbReference>
<dbReference type="FunFam" id="3.30.1370.10:FF:000001">
    <property type="entry name" value="Polyribonucleotide nucleotidyltransferase"/>
    <property type="match status" value="1"/>
</dbReference>
<evidence type="ECO:0000313" key="11">
    <source>
        <dbReference type="Proteomes" id="UP000317318"/>
    </source>
</evidence>
<dbReference type="Pfam" id="PF03725">
    <property type="entry name" value="RNase_PH_C"/>
    <property type="match status" value="1"/>
</dbReference>
<dbReference type="AlphaFoldDB" id="A0A517QW82"/>
<feature type="binding site" evidence="8">
    <location>
        <position position="518"/>
    </location>
    <ligand>
        <name>Mg(2+)</name>
        <dbReference type="ChEBI" id="CHEBI:18420"/>
    </ligand>
</feature>
<dbReference type="FunFam" id="2.40.50.140:FF:000189">
    <property type="entry name" value="Polyribonucleotide nucleotidyltransferase, putative"/>
    <property type="match status" value="1"/>
</dbReference>
<dbReference type="InterPro" id="IPR020568">
    <property type="entry name" value="Ribosomal_Su5_D2-typ_SF"/>
</dbReference>
<gene>
    <name evidence="8 10" type="primary">pnp</name>
    <name evidence="10" type="ORF">Pan189_02170</name>
</gene>
<dbReference type="InterPro" id="IPR036612">
    <property type="entry name" value="KH_dom_type_1_sf"/>
</dbReference>
<comment type="similarity">
    <text evidence="1 8">Belongs to the polyribonucleotide nucleotidyltransferase family.</text>
</comment>
<dbReference type="Pfam" id="PF03726">
    <property type="entry name" value="PNPase"/>
    <property type="match status" value="1"/>
</dbReference>
<feature type="domain" description="S1 motif" evidence="9">
    <location>
        <begin position="648"/>
        <end position="716"/>
    </location>
</feature>
<evidence type="ECO:0000256" key="6">
    <source>
        <dbReference type="ARBA" id="ARBA00022842"/>
    </source>
</evidence>
<dbReference type="FunFam" id="3.30.230.70:FF:000002">
    <property type="entry name" value="Polyribonucleotide nucleotidyltransferase"/>
    <property type="match status" value="1"/>
</dbReference>
<dbReference type="SUPFAM" id="SSF50249">
    <property type="entry name" value="Nucleic acid-binding proteins"/>
    <property type="match status" value="1"/>
</dbReference>
<evidence type="ECO:0000256" key="4">
    <source>
        <dbReference type="ARBA" id="ARBA00022695"/>
    </source>
</evidence>
<dbReference type="Gene3D" id="2.40.50.140">
    <property type="entry name" value="Nucleic acid-binding proteins"/>
    <property type="match status" value="1"/>
</dbReference>
<dbReference type="Pfam" id="PF00575">
    <property type="entry name" value="S1"/>
    <property type="match status" value="1"/>
</dbReference>
<dbReference type="InterPro" id="IPR015848">
    <property type="entry name" value="PNPase_PH_RNA-bd_bac/org-type"/>
</dbReference>
<accession>A0A517QW82</accession>
<keyword evidence="4 8" id="KW-0548">Nucleotidyltransferase</keyword>
<dbReference type="PROSITE" id="PS50084">
    <property type="entry name" value="KH_TYPE_1"/>
    <property type="match status" value="1"/>
</dbReference>
<dbReference type="Gene3D" id="3.30.1370.10">
    <property type="entry name" value="K Homology domain, type 1"/>
    <property type="match status" value="1"/>
</dbReference>
<dbReference type="SUPFAM" id="SSF46915">
    <property type="entry name" value="Polynucleotide phosphorylase/guanosine pentaphosphate synthase (PNPase/GPSI), domain 3"/>
    <property type="match status" value="1"/>
</dbReference>
<evidence type="ECO:0000256" key="5">
    <source>
        <dbReference type="ARBA" id="ARBA00022723"/>
    </source>
</evidence>
<organism evidence="10 11">
    <name type="scientific">Stratiformator vulcanicus</name>
    <dbReference type="NCBI Taxonomy" id="2527980"/>
    <lineage>
        <taxon>Bacteria</taxon>
        <taxon>Pseudomonadati</taxon>
        <taxon>Planctomycetota</taxon>
        <taxon>Planctomycetia</taxon>
        <taxon>Planctomycetales</taxon>
        <taxon>Planctomycetaceae</taxon>
        <taxon>Stratiformator</taxon>
    </lineage>
</organism>
<comment type="catalytic activity">
    <reaction evidence="8">
        <text>RNA(n+1) + phosphate = RNA(n) + a ribonucleoside 5'-diphosphate</text>
        <dbReference type="Rhea" id="RHEA:22096"/>
        <dbReference type="Rhea" id="RHEA-COMP:14527"/>
        <dbReference type="Rhea" id="RHEA-COMP:17342"/>
        <dbReference type="ChEBI" id="CHEBI:43474"/>
        <dbReference type="ChEBI" id="CHEBI:57930"/>
        <dbReference type="ChEBI" id="CHEBI:140395"/>
        <dbReference type="EC" id="2.7.7.8"/>
    </reaction>
</comment>
<keyword evidence="6 8" id="KW-0460">Magnesium</keyword>
<dbReference type="InterPro" id="IPR012340">
    <property type="entry name" value="NA-bd_OB-fold"/>
</dbReference>
<dbReference type="GO" id="GO:0003723">
    <property type="term" value="F:RNA binding"/>
    <property type="evidence" value="ECO:0007669"/>
    <property type="project" value="UniProtKB-UniRule"/>
</dbReference>
<dbReference type="EMBL" id="CP036268">
    <property type="protein sequence ID" value="QDT35864.1"/>
    <property type="molecule type" value="Genomic_DNA"/>
</dbReference>
<keyword evidence="7 8" id="KW-0694">RNA-binding</keyword>
<dbReference type="KEGG" id="svp:Pan189_02170"/>
<dbReference type="NCBIfam" id="TIGR03591">
    <property type="entry name" value="polynuc_phos"/>
    <property type="match status" value="1"/>
</dbReference>
<dbReference type="InterPro" id="IPR012162">
    <property type="entry name" value="PNPase"/>
</dbReference>
<dbReference type="GO" id="GO:0006396">
    <property type="term" value="P:RNA processing"/>
    <property type="evidence" value="ECO:0007669"/>
    <property type="project" value="InterPro"/>
</dbReference>
<dbReference type="InterPro" id="IPR036345">
    <property type="entry name" value="ExoRNase_PH_dom2_sf"/>
</dbReference>
<dbReference type="HAMAP" id="MF_01595">
    <property type="entry name" value="PNPase"/>
    <property type="match status" value="1"/>
</dbReference>
<dbReference type="SUPFAM" id="SSF55666">
    <property type="entry name" value="Ribonuclease PH domain 2-like"/>
    <property type="match status" value="2"/>
</dbReference>
<dbReference type="SUPFAM" id="SSF54791">
    <property type="entry name" value="Eukaryotic type KH-domain (KH-domain type I)"/>
    <property type="match status" value="1"/>
</dbReference>
<dbReference type="GO" id="GO:0000175">
    <property type="term" value="F:3'-5'-RNA exonuclease activity"/>
    <property type="evidence" value="ECO:0007669"/>
    <property type="project" value="TreeGrafter"/>
</dbReference>
<dbReference type="Gene3D" id="3.30.230.70">
    <property type="entry name" value="GHMP Kinase, N-terminal domain"/>
    <property type="match status" value="2"/>
</dbReference>
<dbReference type="GO" id="GO:0005829">
    <property type="term" value="C:cytosol"/>
    <property type="evidence" value="ECO:0007669"/>
    <property type="project" value="TreeGrafter"/>
</dbReference>
<dbReference type="CDD" id="cd11364">
    <property type="entry name" value="RNase_PH_PNPase_2"/>
    <property type="match status" value="1"/>
</dbReference>
<proteinExistence type="inferred from homology"/>
<dbReference type="PROSITE" id="PS50126">
    <property type="entry name" value="S1"/>
    <property type="match status" value="1"/>
</dbReference>
<dbReference type="Proteomes" id="UP000317318">
    <property type="component" value="Chromosome"/>
</dbReference>
<dbReference type="CDD" id="cd02393">
    <property type="entry name" value="KH-I_PNPase"/>
    <property type="match status" value="1"/>
</dbReference>
<dbReference type="InterPro" id="IPR015847">
    <property type="entry name" value="ExoRNase_PH_dom2"/>
</dbReference>
<dbReference type="PANTHER" id="PTHR11252:SF0">
    <property type="entry name" value="POLYRIBONUCLEOTIDE NUCLEOTIDYLTRANSFERASE 1, MITOCHONDRIAL"/>
    <property type="match status" value="1"/>
</dbReference>
<dbReference type="Pfam" id="PF01138">
    <property type="entry name" value="RNase_PH"/>
    <property type="match status" value="2"/>
</dbReference>
<reference evidence="10 11" key="1">
    <citation type="submission" date="2019-02" db="EMBL/GenBank/DDBJ databases">
        <title>Deep-cultivation of Planctomycetes and their phenomic and genomic characterization uncovers novel biology.</title>
        <authorList>
            <person name="Wiegand S."/>
            <person name="Jogler M."/>
            <person name="Boedeker C."/>
            <person name="Pinto D."/>
            <person name="Vollmers J."/>
            <person name="Rivas-Marin E."/>
            <person name="Kohn T."/>
            <person name="Peeters S.H."/>
            <person name="Heuer A."/>
            <person name="Rast P."/>
            <person name="Oberbeckmann S."/>
            <person name="Bunk B."/>
            <person name="Jeske O."/>
            <person name="Meyerdierks A."/>
            <person name="Storesund J.E."/>
            <person name="Kallscheuer N."/>
            <person name="Luecker S."/>
            <person name="Lage O.M."/>
            <person name="Pohl T."/>
            <person name="Merkel B.J."/>
            <person name="Hornburger P."/>
            <person name="Mueller R.-W."/>
            <person name="Bruemmer F."/>
            <person name="Labrenz M."/>
            <person name="Spormann A.M."/>
            <person name="Op den Camp H."/>
            <person name="Overmann J."/>
            <person name="Amann R."/>
            <person name="Jetten M.S.M."/>
            <person name="Mascher T."/>
            <person name="Medema M.H."/>
            <person name="Devos D.P."/>
            <person name="Kaster A.-K."/>
            <person name="Ovreas L."/>
            <person name="Rohde M."/>
            <person name="Galperin M.Y."/>
            <person name="Jogler C."/>
        </authorList>
    </citation>
    <scope>NUCLEOTIDE SEQUENCE [LARGE SCALE GENOMIC DNA]</scope>
    <source>
        <strain evidence="10 11">Pan189</strain>
    </source>
</reference>
<dbReference type="SMART" id="SM00316">
    <property type="entry name" value="S1"/>
    <property type="match status" value="1"/>
</dbReference>
<dbReference type="CDD" id="cd11363">
    <property type="entry name" value="RNase_PH_PNPase_1"/>
    <property type="match status" value="1"/>
</dbReference>
<dbReference type="EC" id="2.7.7.8" evidence="8"/>
<dbReference type="SMART" id="SM00322">
    <property type="entry name" value="KH"/>
    <property type="match status" value="1"/>
</dbReference>
<evidence type="ECO:0000256" key="8">
    <source>
        <dbReference type="HAMAP-Rule" id="MF_01595"/>
    </source>
</evidence>
<feature type="binding site" evidence="8">
    <location>
        <position position="512"/>
    </location>
    <ligand>
        <name>Mg(2+)</name>
        <dbReference type="ChEBI" id="CHEBI:18420"/>
    </ligand>
</feature>
<dbReference type="PIRSF" id="PIRSF005499">
    <property type="entry name" value="PNPase"/>
    <property type="match status" value="1"/>
</dbReference>
<dbReference type="GO" id="GO:0000287">
    <property type="term" value="F:magnesium ion binding"/>
    <property type="evidence" value="ECO:0007669"/>
    <property type="project" value="UniProtKB-UniRule"/>
</dbReference>